<keyword evidence="6" id="KW-1185">Reference proteome</keyword>
<dbReference type="Pfam" id="PF13407">
    <property type="entry name" value="Peripla_BP_4"/>
    <property type="match status" value="1"/>
</dbReference>
<dbReference type="EMBL" id="BAABYW010000001">
    <property type="protein sequence ID" value="GAA6409720.1"/>
    <property type="molecule type" value="Genomic_DNA"/>
</dbReference>
<protein>
    <submittedName>
        <fullName evidence="5">Sugar ABC transporter substrate-binding protein</fullName>
    </submittedName>
</protein>
<dbReference type="InterPro" id="IPR025997">
    <property type="entry name" value="SBP_2_dom"/>
</dbReference>
<dbReference type="PANTHER" id="PTHR46847:SF1">
    <property type="entry name" value="D-ALLOSE-BINDING PERIPLASMIC PROTEIN-RELATED"/>
    <property type="match status" value="1"/>
</dbReference>
<dbReference type="RefSeq" id="WP_390407669.1">
    <property type="nucleotide sequence ID" value="NZ_BAABYW010000001.1"/>
</dbReference>
<dbReference type="PANTHER" id="PTHR46847">
    <property type="entry name" value="D-ALLOSE-BINDING PERIPLASMIC PROTEIN-RELATED"/>
    <property type="match status" value="1"/>
</dbReference>
<reference evidence="5 6" key="1">
    <citation type="submission" date="2024-04" db="EMBL/GenBank/DDBJ databases">
        <title>Defined microbial consortia suppress multidrug-resistant proinflammatory Enterobacteriaceae via ecological control.</title>
        <authorList>
            <person name="Furuichi M."/>
            <person name="Kawaguchi T."/>
            <person name="Pust M."/>
            <person name="Yasuma K."/>
            <person name="Plichta D."/>
            <person name="Hasegawa N."/>
            <person name="Ohya T."/>
            <person name="Bhattarai S."/>
            <person name="Sasajima S."/>
            <person name="Aoto Y."/>
            <person name="Tuganbaev T."/>
            <person name="Yaginuma M."/>
            <person name="Ueda M."/>
            <person name="Okahashi N."/>
            <person name="Amafuji K."/>
            <person name="Kiridooshi Y."/>
            <person name="Sugita K."/>
            <person name="Strazar M."/>
            <person name="Skelly A."/>
            <person name="Suda W."/>
            <person name="Hattori M."/>
            <person name="Nakamoto N."/>
            <person name="Caballero S."/>
            <person name="Norman J."/>
            <person name="Olle B."/>
            <person name="Tanoue T."/>
            <person name="Arita M."/>
            <person name="Bucci V."/>
            <person name="Atarashi K."/>
            <person name="Xavier R."/>
            <person name="Honda K."/>
        </authorList>
    </citation>
    <scope>NUCLEOTIDE SEQUENCE [LARGE SCALE GENOMIC DNA]</scope>
    <source>
        <strain evidence="6">k04-0078-D8-1</strain>
    </source>
</reference>
<dbReference type="InterPro" id="IPR028082">
    <property type="entry name" value="Peripla_BP_I"/>
</dbReference>
<keyword evidence="3" id="KW-0732">Signal</keyword>
<evidence type="ECO:0000256" key="1">
    <source>
        <dbReference type="ARBA" id="ARBA00004196"/>
    </source>
</evidence>
<dbReference type="SUPFAM" id="SSF53822">
    <property type="entry name" value="Periplasmic binding protein-like I"/>
    <property type="match status" value="1"/>
</dbReference>
<dbReference type="Proteomes" id="UP001600943">
    <property type="component" value="Unassembled WGS sequence"/>
</dbReference>
<comment type="similarity">
    <text evidence="2">Belongs to the bacterial solute-binding protein 2 family.</text>
</comment>
<dbReference type="CDD" id="cd01536">
    <property type="entry name" value="PBP1_ABC_sugar_binding-like"/>
    <property type="match status" value="1"/>
</dbReference>
<gene>
    <name evidence="5" type="ORF">K040078D81_38370</name>
</gene>
<dbReference type="Gene3D" id="3.40.50.2300">
    <property type="match status" value="2"/>
</dbReference>
<comment type="subcellular location">
    <subcellularLocation>
        <location evidence="1">Cell envelope</location>
    </subcellularLocation>
</comment>
<evidence type="ECO:0000256" key="2">
    <source>
        <dbReference type="ARBA" id="ARBA00007639"/>
    </source>
</evidence>
<dbReference type="PROSITE" id="PS51257">
    <property type="entry name" value="PROKAR_LIPOPROTEIN"/>
    <property type="match status" value="1"/>
</dbReference>
<accession>A0ABQ0BE28</accession>
<proteinExistence type="inferred from homology"/>
<name>A0ABQ0BE28_9FIRM</name>
<sequence length="379" mass="42711">MKHIRIWAAALILGTVLWVTGCGGEEKGQEKSLETSTAETGNEKRQVAFVQKSMNTYFHRLLDASLRNDTLAMGWEYREAVADYDQTRQNQQMLNFCAGSPDVIVAASIDKDGINSAIERINEENVPVVLVDTESTGGQVSLTINFDNYKAGKMAAQEIVRLLTEKYKEPRGTVCHGYGSEESSAWKARKQGFEDEMKKYENIQCIPADMKGDPKEARTWLAGILAEGSQIDAVHCSSDHPARGFVQALREAGMWKKAGEQGHIIFVTIDGDPFAGKQIRSGYYDSSVVQDALAYGDVLVQMLEGYIFTGKEVPVGEYFLEDTWFASYEVQEDERGKHAVIPPYYMNRDNVEDRRHWYKKAEEQWGYAYNDSLDTEIEN</sequence>
<evidence type="ECO:0000313" key="5">
    <source>
        <dbReference type="EMBL" id="GAA6409720.1"/>
    </source>
</evidence>
<evidence type="ECO:0000256" key="3">
    <source>
        <dbReference type="ARBA" id="ARBA00022729"/>
    </source>
</evidence>
<evidence type="ECO:0000313" key="6">
    <source>
        <dbReference type="Proteomes" id="UP001600943"/>
    </source>
</evidence>
<evidence type="ECO:0000259" key="4">
    <source>
        <dbReference type="Pfam" id="PF13407"/>
    </source>
</evidence>
<comment type="caution">
    <text evidence="5">The sequence shown here is derived from an EMBL/GenBank/DDBJ whole genome shotgun (WGS) entry which is preliminary data.</text>
</comment>
<feature type="domain" description="Periplasmic binding protein" evidence="4">
    <location>
        <begin position="47"/>
        <end position="307"/>
    </location>
</feature>
<organism evidence="5 6">
    <name type="scientific">Blautia hominis</name>
    <dbReference type="NCBI Taxonomy" id="2025493"/>
    <lineage>
        <taxon>Bacteria</taxon>
        <taxon>Bacillati</taxon>
        <taxon>Bacillota</taxon>
        <taxon>Clostridia</taxon>
        <taxon>Lachnospirales</taxon>
        <taxon>Lachnospiraceae</taxon>
        <taxon>Blautia</taxon>
    </lineage>
</organism>